<dbReference type="GO" id="GO:0045454">
    <property type="term" value="P:cell redox homeostasis"/>
    <property type="evidence" value="ECO:0007669"/>
    <property type="project" value="TreeGrafter"/>
</dbReference>
<feature type="active site" description="Nucleophile" evidence="9">
    <location>
        <position position="31"/>
    </location>
</feature>
<sequence>MIQAISDAQFNELTASGVTLTDFWAPWCGPCRMQSPVIDELSEEMEGQVGFYKVNVDEEQETAREFGIMSIPTLLIKKDGEVMEKLVGFHDKNRLKDILSEYI</sequence>
<dbReference type="SUPFAM" id="SSF52833">
    <property type="entry name" value="Thioredoxin-like"/>
    <property type="match status" value="1"/>
</dbReference>
<dbReference type="PROSITE" id="PS00194">
    <property type="entry name" value="THIOREDOXIN_1"/>
    <property type="match status" value="1"/>
</dbReference>
<evidence type="ECO:0000256" key="1">
    <source>
        <dbReference type="ARBA" id="ARBA00008987"/>
    </source>
</evidence>
<keyword evidence="13" id="KW-1185">Reference proteome</keyword>
<dbReference type="PROSITE" id="PS51352">
    <property type="entry name" value="THIOREDOXIN_2"/>
    <property type="match status" value="1"/>
</dbReference>
<dbReference type="NCBIfam" id="TIGR01068">
    <property type="entry name" value="thioredoxin"/>
    <property type="match status" value="1"/>
</dbReference>
<keyword evidence="3" id="KW-0813">Transport</keyword>
<keyword evidence="6 10" id="KW-0676">Redox-active center</keyword>
<feature type="site" description="Deprotonates C-terminal active site Cys" evidence="9">
    <location>
        <position position="22"/>
    </location>
</feature>
<dbReference type="FunFam" id="3.40.30.10:FF:000001">
    <property type="entry name" value="Thioredoxin"/>
    <property type="match status" value="1"/>
</dbReference>
<dbReference type="GO" id="GO:0015035">
    <property type="term" value="F:protein-disulfide reductase activity"/>
    <property type="evidence" value="ECO:0007669"/>
    <property type="project" value="UniProtKB-UniRule"/>
</dbReference>
<evidence type="ECO:0000256" key="9">
    <source>
        <dbReference type="PIRSR" id="PIRSR000077-1"/>
    </source>
</evidence>
<dbReference type="Proteomes" id="UP000263232">
    <property type="component" value="Chromosome"/>
</dbReference>
<evidence type="ECO:0000256" key="4">
    <source>
        <dbReference type="ARBA" id="ARBA00022982"/>
    </source>
</evidence>
<dbReference type="AlphaFoldDB" id="A0A347WJT8"/>
<dbReference type="PANTHER" id="PTHR45663">
    <property type="entry name" value="GEO12009P1"/>
    <property type="match status" value="1"/>
</dbReference>
<dbReference type="CDD" id="cd02947">
    <property type="entry name" value="TRX_family"/>
    <property type="match status" value="1"/>
</dbReference>
<evidence type="ECO:0000256" key="5">
    <source>
        <dbReference type="ARBA" id="ARBA00023157"/>
    </source>
</evidence>
<evidence type="ECO:0000259" key="11">
    <source>
        <dbReference type="PROSITE" id="PS51352"/>
    </source>
</evidence>
<organism evidence="12 13">
    <name type="scientific">Suicoccus acidiformans</name>
    <dbReference type="NCBI Taxonomy" id="2036206"/>
    <lineage>
        <taxon>Bacteria</taxon>
        <taxon>Bacillati</taxon>
        <taxon>Bacillota</taxon>
        <taxon>Bacilli</taxon>
        <taxon>Lactobacillales</taxon>
        <taxon>Aerococcaceae</taxon>
        <taxon>Suicoccus</taxon>
    </lineage>
</organism>
<reference evidence="12 13" key="1">
    <citation type="submission" date="2017-09" db="EMBL/GenBank/DDBJ databases">
        <title>Complete genome sequence of Oxytococcus suis strain ZY16052.</title>
        <authorList>
            <person name="Li F."/>
        </authorList>
    </citation>
    <scope>NUCLEOTIDE SEQUENCE [LARGE SCALE GENOMIC DNA]</scope>
    <source>
        <strain evidence="12 13">ZY16052</strain>
    </source>
</reference>
<dbReference type="PANTHER" id="PTHR45663:SF11">
    <property type="entry name" value="GEO12009P1"/>
    <property type="match status" value="1"/>
</dbReference>
<dbReference type="InterPro" id="IPR005746">
    <property type="entry name" value="Thioredoxin"/>
</dbReference>
<evidence type="ECO:0000256" key="3">
    <source>
        <dbReference type="ARBA" id="ARBA00022448"/>
    </source>
</evidence>
<evidence type="ECO:0000313" key="13">
    <source>
        <dbReference type="Proteomes" id="UP000263232"/>
    </source>
</evidence>
<dbReference type="InterPro" id="IPR013766">
    <property type="entry name" value="Thioredoxin_domain"/>
</dbReference>
<name>A0A347WJT8_9LACT</name>
<dbReference type="Gene3D" id="3.40.30.10">
    <property type="entry name" value="Glutaredoxin"/>
    <property type="match status" value="1"/>
</dbReference>
<dbReference type="PIRSF" id="PIRSF000077">
    <property type="entry name" value="Thioredoxin"/>
    <property type="match status" value="1"/>
</dbReference>
<evidence type="ECO:0000256" key="7">
    <source>
        <dbReference type="NCBIfam" id="TIGR01068"/>
    </source>
</evidence>
<feature type="site" description="Contributes to redox potential value" evidence="9">
    <location>
        <position position="29"/>
    </location>
</feature>
<feature type="active site" description="Nucleophile" evidence="9">
    <location>
        <position position="28"/>
    </location>
</feature>
<evidence type="ECO:0000256" key="6">
    <source>
        <dbReference type="ARBA" id="ARBA00023284"/>
    </source>
</evidence>
<evidence type="ECO:0000256" key="8">
    <source>
        <dbReference type="PIRNR" id="PIRNR000077"/>
    </source>
</evidence>
<keyword evidence="5 10" id="KW-1015">Disulfide bond</keyword>
<proteinExistence type="inferred from homology"/>
<evidence type="ECO:0000313" key="12">
    <source>
        <dbReference type="EMBL" id="AXY25345.1"/>
    </source>
</evidence>
<dbReference type="RefSeq" id="WP_118990258.1">
    <property type="nucleotide sequence ID" value="NZ_CP023434.1"/>
</dbReference>
<evidence type="ECO:0000256" key="10">
    <source>
        <dbReference type="PIRSR" id="PIRSR000077-4"/>
    </source>
</evidence>
<accession>A0A347WJT8</accession>
<dbReference type="GO" id="GO:0005829">
    <property type="term" value="C:cytosol"/>
    <property type="evidence" value="ECO:0007669"/>
    <property type="project" value="TreeGrafter"/>
</dbReference>
<feature type="domain" description="Thioredoxin" evidence="11">
    <location>
        <begin position="1"/>
        <end position="103"/>
    </location>
</feature>
<gene>
    <name evidence="12" type="primary">trxA</name>
    <name evidence="12" type="ORF">CL176_04655</name>
</gene>
<dbReference type="PRINTS" id="PR00421">
    <property type="entry name" value="THIOREDOXIN"/>
</dbReference>
<dbReference type="Pfam" id="PF00085">
    <property type="entry name" value="Thioredoxin"/>
    <property type="match status" value="1"/>
</dbReference>
<feature type="site" description="Contributes to redox potential value" evidence="9">
    <location>
        <position position="30"/>
    </location>
</feature>
<comment type="similarity">
    <text evidence="1 8">Belongs to the thioredoxin family.</text>
</comment>
<keyword evidence="4" id="KW-0249">Electron transport</keyword>
<dbReference type="KEGG" id="abae:CL176_04655"/>
<protein>
    <recommendedName>
        <fullName evidence="2 7">Thioredoxin</fullName>
    </recommendedName>
</protein>
<dbReference type="InterPro" id="IPR017937">
    <property type="entry name" value="Thioredoxin_CS"/>
</dbReference>
<dbReference type="OrthoDB" id="9790390at2"/>
<feature type="disulfide bond" description="Redox-active" evidence="10">
    <location>
        <begin position="28"/>
        <end position="31"/>
    </location>
</feature>
<dbReference type="EMBL" id="CP023434">
    <property type="protein sequence ID" value="AXY25345.1"/>
    <property type="molecule type" value="Genomic_DNA"/>
</dbReference>
<evidence type="ECO:0000256" key="2">
    <source>
        <dbReference type="ARBA" id="ARBA00020570"/>
    </source>
</evidence>
<dbReference type="InterPro" id="IPR036249">
    <property type="entry name" value="Thioredoxin-like_sf"/>
</dbReference>